<feature type="domain" description="Tyrosinase copper-binding" evidence="4">
    <location>
        <begin position="84"/>
        <end position="101"/>
    </location>
</feature>
<comment type="caution">
    <text evidence="5">The sequence shown here is derived from an EMBL/GenBank/DDBJ whole genome shotgun (WGS) entry which is preliminary data.</text>
</comment>
<proteinExistence type="predicted"/>
<feature type="signal peptide" evidence="3">
    <location>
        <begin position="1"/>
        <end position="18"/>
    </location>
</feature>
<evidence type="ECO:0000256" key="3">
    <source>
        <dbReference type="SAM" id="SignalP"/>
    </source>
</evidence>
<dbReference type="SUPFAM" id="SSF48056">
    <property type="entry name" value="Di-copper centre-containing domain"/>
    <property type="match status" value="1"/>
</dbReference>
<evidence type="ECO:0000256" key="2">
    <source>
        <dbReference type="ARBA" id="ARBA00023008"/>
    </source>
</evidence>
<reference evidence="5 6" key="1">
    <citation type="submission" date="2024-02" db="EMBL/GenBank/DDBJ databases">
        <title>De novo assembly and annotation of 12 fungi associated with fruit tree decline syndrome in Ontario, Canada.</title>
        <authorList>
            <person name="Sulman M."/>
            <person name="Ellouze W."/>
            <person name="Ilyukhin E."/>
        </authorList>
    </citation>
    <scope>NUCLEOTIDE SEQUENCE [LARGE SCALE GENOMIC DNA]</scope>
    <source>
        <strain evidence="5 6">M169</strain>
    </source>
</reference>
<keyword evidence="6" id="KW-1185">Reference proteome</keyword>
<dbReference type="Proteomes" id="UP001430848">
    <property type="component" value="Unassembled WGS sequence"/>
</dbReference>
<evidence type="ECO:0000313" key="5">
    <source>
        <dbReference type="EMBL" id="KAK7720867.1"/>
    </source>
</evidence>
<sequence length="338" mass="37187">MAIRLLSAVLTFASLASSLELPCKDPIGRKKWRTLSPSEKTSYLDAVECITTKPSLTPQFNASGVRSLYDDLLYTHIQQTFSIHYVGHFLPWHRYFVAVYEHMLRAECGYAGAQPYWDWTLDVDTDEAFTSSPVFDPEQGFGGNGPYVEGNASDPFAVPGRTGGGCVADGPFAGRDDFVHLGPASSVSYNPQCLKRDLSPSFARRYLGMNQTQLTLSQGDFGWFDRVVEGGPSFDASGIHGGGHYGVGGTYVHHANLDRVWWSWQSYDLEKRLRDISGPIFLMDYDNVQGGNVTLDFEMTVGVSAPNVTVGDVMDISNGCSGDGIICYTYDDLYALQV</sequence>
<protein>
    <recommendedName>
        <fullName evidence="4">Tyrosinase copper-binding domain-containing protein</fullName>
    </recommendedName>
</protein>
<name>A0ABR1NZG8_DIAER</name>
<dbReference type="PRINTS" id="PR00092">
    <property type="entry name" value="TYROSINASE"/>
</dbReference>
<keyword evidence="1" id="KW-0479">Metal-binding</keyword>
<organism evidence="5 6">
    <name type="scientific">Diaporthe eres</name>
    <name type="common">Phomopsis oblonga</name>
    <dbReference type="NCBI Taxonomy" id="83184"/>
    <lineage>
        <taxon>Eukaryota</taxon>
        <taxon>Fungi</taxon>
        <taxon>Dikarya</taxon>
        <taxon>Ascomycota</taxon>
        <taxon>Pezizomycotina</taxon>
        <taxon>Sordariomycetes</taxon>
        <taxon>Sordariomycetidae</taxon>
        <taxon>Diaporthales</taxon>
        <taxon>Diaporthaceae</taxon>
        <taxon>Diaporthe</taxon>
        <taxon>Diaporthe eres species complex</taxon>
    </lineage>
</organism>
<accession>A0ABR1NZG8</accession>
<keyword evidence="2" id="KW-0186">Copper</keyword>
<dbReference type="InterPro" id="IPR002227">
    <property type="entry name" value="Tyrosinase_Cu-bd"/>
</dbReference>
<evidence type="ECO:0000313" key="6">
    <source>
        <dbReference type="Proteomes" id="UP001430848"/>
    </source>
</evidence>
<evidence type="ECO:0000259" key="4">
    <source>
        <dbReference type="PROSITE" id="PS00497"/>
    </source>
</evidence>
<dbReference type="Gene3D" id="1.10.1280.10">
    <property type="entry name" value="Di-copper center containing domain from catechol oxidase"/>
    <property type="match status" value="1"/>
</dbReference>
<dbReference type="PROSITE" id="PS00497">
    <property type="entry name" value="TYROSINASE_1"/>
    <property type="match status" value="1"/>
</dbReference>
<dbReference type="PANTHER" id="PTHR11474:SF126">
    <property type="entry name" value="TYROSINASE-LIKE PROTEIN TYR-1-RELATED"/>
    <property type="match status" value="1"/>
</dbReference>
<evidence type="ECO:0000256" key="1">
    <source>
        <dbReference type="ARBA" id="ARBA00022723"/>
    </source>
</evidence>
<dbReference type="InterPro" id="IPR008922">
    <property type="entry name" value="Di-copper_centre_dom_sf"/>
</dbReference>
<gene>
    <name evidence="5" type="ORF">SLS63_009650</name>
</gene>
<dbReference type="EMBL" id="JAKNSF020000072">
    <property type="protein sequence ID" value="KAK7720867.1"/>
    <property type="molecule type" value="Genomic_DNA"/>
</dbReference>
<feature type="chain" id="PRO_5046067294" description="Tyrosinase copper-binding domain-containing protein" evidence="3">
    <location>
        <begin position="19"/>
        <end position="338"/>
    </location>
</feature>
<dbReference type="PANTHER" id="PTHR11474">
    <property type="entry name" value="TYROSINASE FAMILY MEMBER"/>
    <property type="match status" value="1"/>
</dbReference>
<dbReference type="Pfam" id="PF00264">
    <property type="entry name" value="Tyrosinase"/>
    <property type="match status" value="1"/>
</dbReference>
<dbReference type="InterPro" id="IPR050316">
    <property type="entry name" value="Tyrosinase/Hemocyanin"/>
</dbReference>
<keyword evidence="3" id="KW-0732">Signal</keyword>